<gene>
    <name evidence="1" type="ORF">SUZIE_157580</name>
</gene>
<proteinExistence type="predicted"/>
<dbReference type="Proteomes" id="UP001166674">
    <property type="component" value="Unassembled WGS sequence"/>
</dbReference>
<keyword evidence="2" id="KW-1185">Reference proteome</keyword>
<evidence type="ECO:0000313" key="1">
    <source>
        <dbReference type="EMBL" id="MBZ3880366.1"/>
    </source>
</evidence>
<dbReference type="EMBL" id="JAATJV010372014">
    <property type="protein sequence ID" value="MBZ3880366.1"/>
    <property type="molecule type" value="Genomic_DNA"/>
</dbReference>
<accession>A0AA41T170</accession>
<organism evidence="1 2">
    <name type="scientific">Sciurus carolinensis</name>
    <name type="common">Eastern gray squirrel</name>
    <dbReference type="NCBI Taxonomy" id="30640"/>
    <lineage>
        <taxon>Eukaryota</taxon>
        <taxon>Metazoa</taxon>
        <taxon>Chordata</taxon>
        <taxon>Craniata</taxon>
        <taxon>Vertebrata</taxon>
        <taxon>Euteleostomi</taxon>
        <taxon>Mammalia</taxon>
        <taxon>Eutheria</taxon>
        <taxon>Euarchontoglires</taxon>
        <taxon>Glires</taxon>
        <taxon>Rodentia</taxon>
        <taxon>Sciuromorpha</taxon>
        <taxon>Sciuridae</taxon>
        <taxon>Sciurinae</taxon>
        <taxon>Sciurini</taxon>
        <taxon>Sciurus</taxon>
    </lineage>
</organism>
<comment type="caution">
    <text evidence="1">The sequence shown here is derived from an EMBL/GenBank/DDBJ whole genome shotgun (WGS) entry which is preliminary data.</text>
</comment>
<sequence>MADHAATERACKNPNPIIDGRKANVNLAYQGLTPHYIYPQAVVQPSVVIPATLVPSLSLPYIEYTPASPAYTQYLPTTYDHYPYATSPATAASVVGYEYPAAMLQALLATAPVGAAFVQYQAPQL</sequence>
<dbReference type="AlphaFoldDB" id="A0AA41T170"/>
<protein>
    <submittedName>
        <fullName evidence="1">RNA-binding protein 38</fullName>
    </submittedName>
</protein>
<reference evidence="1" key="1">
    <citation type="submission" date="2020-03" db="EMBL/GenBank/DDBJ databases">
        <title>Studies in the Genomics of Life Span.</title>
        <authorList>
            <person name="Glass D."/>
        </authorList>
    </citation>
    <scope>NUCLEOTIDE SEQUENCE</scope>
    <source>
        <strain evidence="1">SUZIE</strain>
        <tissue evidence="1">Muscle</tissue>
    </source>
</reference>
<evidence type="ECO:0000313" key="2">
    <source>
        <dbReference type="Proteomes" id="UP001166674"/>
    </source>
</evidence>
<name>A0AA41T170_SCICA</name>